<keyword evidence="3" id="KW-1185">Reference proteome</keyword>
<accession>A0A8J5N2N5</accession>
<dbReference type="GO" id="GO:0003676">
    <property type="term" value="F:nucleic acid binding"/>
    <property type="evidence" value="ECO:0007669"/>
    <property type="project" value="InterPro"/>
</dbReference>
<proteinExistence type="predicted"/>
<evidence type="ECO:0000313" key="3">
    <source>
        <dbReference type="Proteomes" id="UP000747542"/>
    </source>
</evidence>
<dbReference type="Pfam" id="PF03184">
    <property type="entry name" value="DDE_1"/>
    <property type="match status" value="1"/>
</dbReference>
<dbReference type="InterPro" id="IPR004875">
    <property type="entry name" value="DDE_SF_endonuclease_dom"/>
</dbReference>
<feature type="domain" description="DDE-1" evidence="1">
    <location>
        <begin position="180"/>
        <end position="255"/>
    </location>
</feature>
<evidence type="ECO:0000313" key="2">
    <source>
        <dbReference type="EMBL" id="KAG7172213.1"/>
    </source>
</evidence>
<evidence type="ECO:0000259" key="1">
    <source>
        <dbReference type="Pfam" id="PF03184"/>
    </source>
</evidence>
<dbReference type="AlphaFoldDB" id="A0A8J5N2N5"/>
<protein>
    <submittedName>
        <fullName evidence="2">Pogo transposable element-like 49</fullName>
    </submittedName>
</protein>
<gene>
    <name evidence="2" type="primary">Pogo-L49</name>
    <name evidence="2" type="ORF">Hamer_G009559</name>
</gene>
<sequence length="258" mass="29854">MTHVAVTCRRGQGGEYIVCNEPRPLYTTTEHEVRYQASIPPLQNTWSGTRPPYTTTEHEVGMCSIPTYRTRGLYALTTEHEVRYQASIPTTEHEVRYQASMHHYITRGQVPGLYASLQNMRSGTRPLYLLQNTRCRIAWPFTLVTLRPCLSQCTTSVIAELYPHPAAWTWSCLYGQTYYTDGTKLKPMIIFKGKTMPKVKFPAGMYVHVQENGWMDEEGVRLWLEHIWSRRPGGLRKERSLLVRDMFRSHLTEPVKNA</sequence>
<comment type="caution">
    <text evidence="2">The sequence shown here is derived from an EMBL/GenBank/DDBJ whole genome shotgun (WGS) entry which is preliminary data.</text>
</comment>
<organism evidence="2 3">
    <name type="scientific">Homarus americanus</name>
    <name type="common">American lobster</name>
    <dbReference type="NCBI Taxonomy" id="6706"/>
    <lineage>
        <taxon>Eukaryota</taxon>
        <taxon>Metazoa</taxon>
        <taxon>Ecdysozoa</taxon>
        <taxon>Arthropoda</taxon>
        <taxon>Crustacea</taxon>
        <taxon>Multicrustacea</taxon>
        <taxon>Malacostraca</taxon>
        <taxon>Eumalacostraca</taxon>
        <taxon>Eucarida</taxon>
        <taxon>Decapoda</taxon>
        <taxon>Pleocyemata</taxon>
        <taxon>Astacidea</taxon>
        <taxon>Nephropoidea</taxon>
        <taxon>Nephropidae</taxon>
        <taxon>Homarus</taxon>
    </lineage>
</organism>
<reference evidence="2" key="1">
    <citation type="journal article" date="2021" name="Sci. Adv.">
        <title>The American lobster genome reveals insights on longevity, neural, and immune adaptations.</title>
        <authorList>
            <person name="Polinski J.M."/>
            <person name="Zimin A.V."/>
            <person name="Clark K.F."/>
            <person name="Kohn A.B."/>
            <person name="Sadowski N."/>
            <person name="Timp W."/>
            <person name="Ptitsyn A."/>
            <person name="Khanna P."/>
            <person name="Romanova D.Y."/>
            <person name="Williams P."/>
            <person name="Greenwood S.J."/>
            <person name="Moroz L.L."/>
            <person name="Walt D.R."/>
            <person name="Bodnar A.G."/>
        </authorList>
    </citation>
    <scope>NUCLEOTIDE SEQUENCE</scope>
    <source>
        <strain evidence="2">GMGI-L3</strain>
    </source>
</reference>
<name>A0A8J5N2N5_HOMAM</name>
<dbReference type="EMBL" id="JAHLQT010011563">
    <property type="protein sequence ID" value="KAG7172213.1"/>
    <property type="molecule type" value="Genomic_DNA"/>
</dbReference>
<dbReference type="Proteomes" id="UP000747542">
    <property type="component" value="Unassembled WGS sequence"/>
</dbReference>